<dbReference type="Gene3D" id="3.30.1440.10">
    <property type="match status" value="1"/>
</dbReference>
<evidence type="ECO:0000256" key="1">
    <source>
        <dbReference type="ARBA" id="ARBA00003898"/>
    </source>
</evidence>
<evidence type="ECO:0000256" key="2">
    <source>
        <dbReference type="ARBA" id="ARBA00008553"/>
    </source>
</evidence>
<evidence type="ECO:0000259" key="9">
    <source>
        <dbReference type="Pfam" id="PF00673"/>
    </source>
</evidence>
<gene>
    <name evidence="7 10" type="primary">rpl5</name>
</gene>
<dbReference type="InterPro" id="IPR022803">
    <property type="entry name" value="Ribosomal_uL5_dom_sf"/>
</dbReference>
<dbReference type="FunFam" id="3.30.1440.10:FF:000001">
    <property type="entry name" value="50S ribosomal protein L5"/>
    <property type="match status" value="1"/>
</dbReference>
<keyword evidence="6 7" id="KW-0687">Ribonucleoprotein</keyword>
<evidence type="ECO:0000313" key="10">
    <source>
        <dbReference type="EMBL" id="QHR85643.1"/>
    </source>
</evidence>
<dbReference type="InterPro" id="IPR031310">
    <property type="entry name" value="Ribosomal_uL5_N"/>
</dbReference>
<keyword evidence="4 10" id="KW-0934">Plastid</keyword>
<dbReference type="AlphaFoldDB" id="A0A6B9XR10"/>
<dbReference type="EMBL" id="MN937452">
    <property type="protein sequence ID" value="QHR85643.1"/>
    <property type="molecule type" value="Genomic_DNA"/>
</dbReference>
<dbReference type="GO" id="GO:0005840">
    <property type="term" value="C:ribosome"/>
    <property type="evidence" value="ECO:0007669"/>
    <property type="project" value="UniProtKB-KW"/>
</dbReference>
<dbReference type="GO" id="GO:0019843">
    <property type="term" value="F:rRNA binding"/>
    <property type="evidence" value="ECO:0007669"/>
    <property type="project" value="UniProtKB-UniRule"/>
</dbReference>
<dbReference type="PANTHER" id="PTHR11994">
    <property type="entry name" value="60S RIBOSOMAL PROTEIN L11-RELATED"/>
    <property type="match status" value="1"/>
</dbReference>
<name>A0A6B9XR10_PHATR</name>
<dbReference type="InterPro" id="IPR020930">
    <property type="entry name" value="Ribosomal_uL5_bac-type"/>
</dbReference>
<comment type="similarity">
    <text evidence="2 7">Belongs to the universal ribosomal protein uL5 family.</text>
</comment>
<dbReference type="InterPro" id="IPR002132">
    <property type="entry name" value="Ribosomal_uL5"/>
</dbReference>
<feature type="domain" description="Large ribosomal subunit protein uL5 C-terminal" evidence="9">
    <location>
        <begin position="103"/>
        <end position="179"/>
    </location>
</feature>
<dbReference type="GO" id="GO:0003735">
    <property type="term" value="F:structural constituent of ribosome"/>
    <property type="evidence" value="ECO:0007669"/>
    <property type="project" value="InterPro"/>
</dbReference>
<dbReference type="SUPFAM" id="SSF55282">
    <property type="entry name" value="RL5-like"/>
    <property type="match status" value="1"/>
</dbReference>
<dbReference type="SMR" id="A0A6B9XR10"/>
<evidence type="ECO:0000259" key="8">
    <source>
        <dbReference type="Pfam" id="PF00281"/>
    </source>
</evidence>
<dbReference type="Pfam" id="PF00281">
    <property type="entry name" value="Ribosomal_L5"/>
    <property type="match status" value="1"/>
</dbReference>
<dbReference type="GeneID" id="4524668"/>
<accession>A0A6B9XR10</accession>
<dbReference type="GO" id="GO:0006412">
    <property type="term" value="P:translation"/>
    <property type="evidence" value="ECO:0007669"/>
    <property type="project" value="UniProtKB-UniRule"/>
</dbReference>
<dbReference type="GO" id="GO:1990904">
    <property type="term" value="C:ribonucleoprotein complex"/>
    <property type="evidence" value="ECO:0007669"/>
    <property type="project" value="UniProtKB-KW"/>
</dbReference>
<evidence type="ECO:0000256" key="7">
    <source>
        <dbReference type="HAMAP-Rule" id="MF_01333"/>
    </source>
</evidence>
<sequence>MLNQHSLEEIAEIHNLLGNIKQEYEIGIKPLLIKNSPKLFKNPHTVPKLKKIQINRGLGLAAQNTNLLKKNIEEFEKIAGQKPLITRSKKAIAGFKIREDMELGLSVTLRGEKMYTFLTKLLFFTFAQIRDFRGLSLRSFDKAGNYTLGLKEQLIFPEIDYDDVDQIQGFTINIILEHGSPKYRAESIDKILNGMILFKFLRFPLNDCGYYDKYEAFSDINRNWDKKRHLKRKRWSQE</sequence>
<reference evidence="10" key="1">
    <citation type="submission" date="2020-01" db="EMBL/GenBank/DDBJ databases">
        <authorList>
            <person name="Li D."/>
        </authorList>
    </citation>
    <scope>NUCLEOTIDE SEQUENCE</scope>
    <source>
        <strain evidence="10">ICE-H</strain>
    </source>
</reference>
<evidence type="ECO:0000256" key="3">
    <source>
        <dbReference type="ARBA" id="ARBA00011505"/>
    </source>
</evidence>
<dbReference type="GO" id="GO:0009507">
    <property type="term" value="C:chloroplast"/>
    <property type="evidence" value="ECO:0007669"/>
    <property type="project" value="UniProtKB-SubCell"/>
</dbReference>
<feature type="domain" description="Large ribosomal subunit protein uL5 N-terminal" evidence="8">
    <location>
        <begin position="42"/>
        <end position="98"/>
    </location>
</feature>
<evidence type="ECO:0000256" key="6">
    <source>
        <dbReference type="ARBA" id="ARBA00023274"/>
    </source>
</evidence>
<dbReference type="Pfam" id="PF00673">
    <property type="entry name" value="Ribosomal_L5_C"/>
    <property type="match status" value="1"/>
</dbReference>
<proteinExistence type="inferred from homology"/>
<evidence type="ECO:0000256" key="5">
    <source>
        <dbReference type="ARBA" id="ARBA00022980"/>
    </source>
</evidence>
<keyword evidence="10" id="KW-0150">Chloroplast</keyword>
<geneLocation type="chloroplast" evidence="10"/>
<dbReference type="NCBIfam" id="NF000585">
    <property type="entry name" value="PRK00010.1"/>
    <property type="match status" value="1"/>
</dbReference>
<comment type="subcellular location">
    <subcellularLocation>
        <location evidence="7">Plastid</location>
        <location evidence="7">Chloroplast</location>
    </subcellularLocation>
</comment>
<keyword evidence="7" id="KW-0694">RNA-binding</keyword>
<keyword evidence="5 7" id="KW-0689">Ribosomal protein</keyword>
<evidence type="ECO:0000256" key="4">
    <source>
        <dbReference type="ARBA" id="ARBA00022640"/>
    </source>
</evidence>
<protein>
    <recommendedName>
        <fullName evidence="7">Large ribosomal subunit protein uL5c</fullName>
    </recommendedName>
</protein>
<organism evidence="10">
    <name type="scientific">Phaeodactylum tricornutum</name>
    <name type="common">Diatom</name>
    <dbReference type="NCBI Taxonomy" id="2850"/>
    <lineage>
        <taxon>Eukaryota</taxon>
        <taxon>Sar</taxon>
        <taxon>Stramenopiles</taxon>
        <taxon>Ochrophyta</taxon>
        <taxon>Bacillariophyta</taxon>
        <taxon>Bacillariophyceae</taxon>
        <taxon>Bacillariophycidae</taxon>
        <taxon>Naviculales</taxon>
        <taxon>Phaeodactylaceae</taxon>
        <taxon>Phaeodactylum</taxon>
    </lineage>
</organism>
<dbReference type="RefSeq" id="YP_874466.1">
    <property type="nucleotide sequence ID" value="NC_008588.1"/>
</dbReference>
<comment type="function">
    <text evidence="1 7">Binds 5S rRNA, forms part of the central protuberance of the 50S subunit.</text>
</comment>
<comment type="subunit">
    <text evidence="3 7">Part of the 50S ribosomal subunit; contacts the 5S rRNA.</text>
</comment>
<keyword evidence="7" id="KW-0699">rRNA-binding</keyword>
<dbReference type="InterPro" id="IPR031309">
    <property type="entry name" value="Ribosomal_uL5_C"/>
</dbReference>
<dbReference type="HAMAP" id="MF_01333_B">
    <property type="entry name" value="Ribosomal_uL5_B"/>
    <property type="match status" value="1"/>
</dbReference>